<proteinExistence type="predicted"/>
<dbReference type="Proteomes" id="UP000193083">
    <property type="component" value="Unassembled WGS sequence"/>
</dbReference>
<dbReference type="AlphaFoldDB" id="A0A1X7MS41"/>
<dbReference type="InterPro" id="IPR036526">
    <property type="entry name" value="C-N_Hydrolase_sf"/>
</dbReference>
<accession>A0A1X7MS41</accession>
<feature type="domain" description="CN hydrolase" evidence="1">
    <location>
        <begin position="12"/>
        <end position="83"/>
    </location>
</feature>
<dbReference type="OrthoDB" id="9811121at2"/>
<reference evidence="2 3" key="1">
    <citation type="submission" date="2017-04" db="EMBL/GenBank/DDBJ databases">
        <authorList>
            <person name="Afonso C.L."/>
            <person name="Miller P.J."/>
            <person name="Scott M.A."/>
            <person name="Spackman E."/>
            <person name="Goraichik I."/>
            <person name="Dimitrov K.M."/>
            <person name="Suarez D.L."/>
            <person name="Swayne D.E."/>
        </authorList>
    </citation>
    <scope>NUCLEOTIDE SEQUENCE [LARGE SCALE GENOMIC DNA]</scope>
    <source>
        <strain evidence="2 3">B5P</strain>
    </source>
</reference>
<organism evidence="2 3">
    <name type="scientific">Mesorhizobium australicum</name>
    <dbReference type="NCBI Taxonomy" id="536018"/>
    <lineage>
        <taxon>Bacteria</taxon>
        <taxon>Pseudomonadati</taxon>
        <taxon>Pseudomonadota</taxon>
        <taxon>Alphaproteobacteria</taxon>
        <taxon>Hyphomicrobiales</taxon>
        <taxon>Phyllobacteriaceae</taxon>
        <taxon>Mesorhizobium</taxon>
    </lineage>
</organism>
<dbReference type="SUPFAM" id="SSF56317">
    <property type="entry name" value="Carbon-nitrogen hydrolase"/>
    <property type="match status" value="1"/>
</dbReference>
<evidence type="ECO:0000313" key="3">
    <source>
        <dbReference type="Proteomes" id="UP000193083"/>
    </source>
</evidence>
<evidence type="ECO:0000259" key="1">
    <source>
        <dbReference type="Pfam" id="PF00795"/>
    </source>
</evidence>
<dbReference type="RefSeq" id="WP_139832128.1">
    <property type="nucleotide sequence ID" value="NZ_FXBL01000003.1"/>
</dbReference>
<gene>
    <name evidence="2" type="ORF">SAMN02982922_0448</name>
</gene>
<name>A0A1X7MS41_9HYPH</name>
<dbReference type="EMBL" id="FXBL01000003">
    <property type="protein sequence ID" value="SMH26773.1"/>
    <property type="molecule type" value="Genomic_DNA"/>
</dbReference>
<dbReference type="GO" id="GO:0016787">
    <property type="term" value="F:hydrolase activity"/>
    <property type="evidence" value="ECO:0007669"/>
    <property type="project" value="UniProtKB-KW"/>
</dbReference>
<protein>
    <submittedName>
        <fullName evidence="2">Carbon-nitrogen hydrolase</fullName>
    </submittedName>
</protein>
<keyword evidence="3" id="KW-1185">Reference proteome</keyword>
<dbReference type="Gene3D" id="3.60.110.10">
    <property type="entry name" value="Carbon-nitrogen hydrolase"/>
    <property type="match status" value="1"/>
</dbReference>
<dbReference type="InterPro" id="IPR003010">
    <property type="entry name" value="C-N_Hydrolase"/>
</dbReference>
<sequence>MNVTRSITFMEKVAANLMVLWELCDTRYFCQTRAEARLLAELISARPSTEAWCRAANRLGMQLVNGIVECDGEKLLNSAVVLGYDDCVLPQESIYGLPPSNLGFADAPLGRIGEHCTSLPASKVPLGAL</sequence>
<keyword evidence="2" id="KW-0378">Hydrolase</keyword>
<dbReference type="Pfam" id="PF00795">
    <property type="entry name" value="CN_hydrolase"/>
    <property type="match status" value="1"/>
</dbReference>
<evidence type="ECO:0000313" key="2">
    <source>
        <dbReference type="EMBL" id="SMH26773.1"/>
    </source>
</evidence>